<dbReference type="Proteomes" id="UP000054166">
    <property type="component" value="Unassembled WGS sequence"/>
</dbReference>
<reference evidence="2" key="2">
    <citation type="submission" date="2015-01" db="EMBL/GenBank/DDBJ databases">
        <title>Evolutionary Origins and Diversification of the Mycorrhizal Mutualists.</title>
        <authorList>
            <consortium name="DOE Joint Genome Institute"/>
            <consortium name="Mycorrhizal Genomics Consortium"/>
            <person name="Kohler A."/>
            <person name="Kuo A."/>
            <person name="Nagy L.G."/>
            <person name="Floudas D."/>
            <person name="Copeland A."/>
            <person name="Barry K.W."/>
            <person name="Cichocki N."/>
            <person name="Veneault-Fourrey C."/>
            <person name="LaButti K."/>
            <person name="Lindquist E.A."/>
            <person name="Lipzen A."/>
            <person name="Lundell T."/>
            <person name="Morin E."/>
            <person name="Murat C."/>
            <person name="Riley R."/>
            <person name="Ohm R."/>
            <person name="Sun H."/>
            <person name="Tunlid A."/>
            <person name="Henrissat B."/>
            <person name="Grigoriev I.V."/>
            <person name="Hibbett D.S."/>
            <person name="Martin F."/>
        </authorList>
    </citation>
    <scope>NUCLEOTIDE SEQUENCE [LARGE SCALE GENOMIC DNA]</scope>
    <source>
        <strain evidence="2">F 1598</strain>
    </source>
</reference>
<dbReference type="EMBL" id="KN832991">
    <property type="protein sequence ID" value="KIM83345.1"/>
    <property type="molecule type" value="Genomic_DNA"/>
</dbReference>
<accession>A0A0C3FG08</accession>
<reference evidence="1 2" key="1">
    <citation type="submission" date="2014-04" db="EMBL/GenBank/DDBJ databases">
        <authorList>
            <consortium name="DOE Joint Genome Institute"/>
            <person name="Kuo A."/>
            <person name="Tarkka M."/>
            <person name="Buscot F."/>
            <person name="Kohler A."/>
            <person name="Nagy L.G."/>
            <person name="Floudas D."/>
            <person name="Copeland A."/>
            <person name="Barry K.W."/>
            <person name="Cichocki N."/>
            <person name="Veneault-Fourrey C."/>
            <person name="LaButti K."/>
            <person name="Lindquist E.A."/>
            <person name="Lipzen A."/>
            <person name="Lundell T."/>
            <person name="Morin E."/>
            <person name="Murat C."/>
            <person name="Sun H."/>
            <person name="Tunlid A."/>
            <person name="Henrissat B."/>
            <person name="Grigoriev I.V."/>
            <person name="Hibbett D.S."/>
            <person name="Martin F."/>
            <person name="Nordberg H.P."/>
            <person name="Cantor M.N."/>
            <person name="Hua S.X."/>
        </authorList>
    </citation>
    <scope>NUCLEOTIDE SEQUENCE [LARGE SCALE GENOMIC DNA]</scope>
    <source>
        <strain evidence="1 2">F 1598</strain>
    </source>
</reference>
<gene>
    <name evidence="1" type="ORF">PILCRDRAFT_819593</name>
</gene>
<evidence type="ECO:0000313" key="1">
    <source>
        <dbReference type="EMBL" id="KIM83345.1"/>
    </source>
</evidence>
<organism evidence="1 2">
    <name type="scientific">Piloderma croceum (strain F 1598)</name>
    <dbReference type="NCBI Taxonomy" id="765440"/>
    <lineage>
        <taxon>Eukaryota</taxon>
        <taxon>Fungi</taxon>
        <taxon>Dikarya</taxon>
        <taxon>Basidiomycota</taxon>
        <taxon>Agaricomycotina</taxon>
        <taxon>Agaricomycetes</taxon>
        <taxon>Agaricomycetidae</taxon>
        <taxon>Atheliales</taxon>
        <taxon>Atheliaceae</taxon>
        <taxon>Piloderma</taxon>
    </lineage>
</organism>
<dbReference type="InParanoid" id="A0A0C3FG08"/>
<evidence type="ECO:0000313" key="2">
    <source>
        <dbReference type="Proteomes" id="UP000054166"/>
    </source>
</evidence>
<protein>
    <submittedName>
        <fullName evidence="1">Uncharacterized protein</fullName>
    </submittedName>
</protein>
<name>A0A0C3FG08_PILCF</name>
<dbReference type="AlphaFoldDB" id="A0A0C3FG08"/>
<dbReference type="HOGENOM" id="CLU_2794822_0_0_1"/>
<keyword evidence="2" id="KW-1185">Reference proteome</keyword>
<proteinExistence type="predicted"/>
<sequence length="68" mass="7748">MRTMGFTPTSPSLSQLVIHHVHNGRQSGFIPPDKCVINVHPMTKIRRVHREAPQQSIPNFLILPAKRQ</sequence>